<protein>
    <submittedName>
        <fullName evidence="1">Uncharacterized protein</fullName>
    </submittedName>
</protein>
<name>A0A250X3T1_9CHLO</name>
<dbReference type="AlphaFoldDB" id="A0A250X3T1"/>
<comment type="caution">
    <text evidence="1">The sequence shown here is derived from an EMBL/GenBank/DDBJ whole genome shotgun (WGS) entry which is preliminary data.</text>
</comment>
<reference evidence="1 2" key="1">
    <citation type="submission" date="2017-08" db="EMBL/GenBank/DDBJ databases">
        <title>Acidophilic green algal genome provides insights into adaptation to an acidic environment.</title>
        <authorList>
            <person name="Hirooka S."/>
            <person name="Hirose Y."/>
            <person name="Kanesaki Y."/>
            <person name="Higuchi S."/>
            <person name="Fujiwara T."/>
            <person name="Onuma R."/>
            <person name="Era A."/>
            <person name="Ohbayashi R."/>
            <person name="Uzuka A."/>
            <person name="Nozaki H."/>
            <person name="Yoshikawa H."/>
            <person name="Miyagishima S.Y."/>
        </authorList>
    </citation>
    <scope>NUCLEOTIDE SEQUENCE [LARGE SCALE GENOMIC DNA]</scope>
    <source>
        <strain evidence="1 2">NIES-2499</strain>
    </source>
</reference>
<accession>A0A250X3T1</accession>
<evidence type="ECO:0000313" key="2">
    <source>
        <dbReference type="Proteomes" id="UP000232323"/>
    </source>
</evidence>
<sequence>MTTLFKVDRIYQQDSAWSTSPFHTAANTWLSRGMSASSWRIASLMGCIRTITISNFFHHSGSAARSVYSSDSRTLLRANLHSSTSQQIMNGIAQRVGQLHDTALVFPLIAQRVGQLDDTALVFPLIAQLQRVGQARSLRHQQSH</sequence>
<dbReference type="EMBL" id="BEGY01000027">
    <property type="protein sequence ID" value="GAX77738.1"/>
    <property type="molecule type" value="Genomic_DNA"/>
</dbReference>
<dbReference type="Proteomes" id="UP000232323">
    <property type="component" value="Unassembled WGS sequence"/>
</dbReference>
<keyword evidence="2" id="KW-1185">Reference proteome</keyword>
<gene>
    <name evidence="1" type="ORF">CEUSTIGMA_g5181.t1</name>
</gene>
<proteinExistence type="predicted"/>
<evidence type="ECO:0000313" key="1">
    <source>
        <dbReference type="EMBL" id="GAX77738.1"/>
    </source>
</evidence>
<organism evidence="1 2">
    <name type="scientific">Chlamydomonas eustigma</name>
    <dbReference type="NCBI Taxonomy" id="1157962"/>
    <lineage>
        <taxon>Eukaryota</taxon>
        <taxon>Viridiplantae</taxon>
        <taxon>Chlorophyta</taxon>
        <taxon>core chlorophytes</taxon>
        <taxon>Chlorophyceae</taxon>
        <taxon>CS clade</taxon>
        <taxon>Chlamydomonadales</taxon>
        <taxon>Chlamydomonadaceae</taxon>
        <taxon>Chlamydomonas</taxon>
    </lineage>
</organism>